<dbReference type="STRING" id="28903.B0W43_01250"/>
<dbReference type="RefSeq" id="WP_220096514.1">
    <property type="nucleotide sequence ID" value="NZ_JBMQGA010000021.1"/>
</dbReference>
<reference evidence="5 6" key="1">
    <citation type="submission" date="2016-06" db="EMBL/GenBank/DDBJ databases">
        <authorList>
            <person name="Kjaerup R.B."/>
            <person name="Dalgaard T.S."/>
            <person name="Juul-Madsen H.R."/>
        </authorList>
    </citation>
    <scope>NUCLEOTIDE SEQUENCE [LARGE SCALE GENOMIC DNA]</scope>
    <source>
        <strain evidence="5">JF4278</strain>
    </source>
</reference>
<dbReference type="PANTHER" id="PTHR30408:SF12">
    <property type="entry name" value="TYPE I RESTRICTION ENZYME MJAVIII SPECIFICITY SUBUNIT"/>
    <property type="match status" value="1"/>
</dbReference>
<dbReference type="InterPro" id="IPR000055">
    <property type="entry name" value="Restrct_endonuc_typeI_TRD"/>
</dbReference>
<feature type="domain" description="Type I restriction modification DNA specificity" evidence="4">
    <location>
        <begin position="2"/>
        <end position="179"/>
    </location>
</feature>
<dbReference type="GO" id="GO:0009307">
    <property type="term" value="P:DNA restriction-modification system"/>
    <property type="evidence" value="ECO:0007669"/>
    <property type="project" value="UniProtKB-KW"/>
</dbReference>
<evidence type="ECO:0000259" key="4">
    <source>
        <dbReference type="Pfam" id="PF01420"/>
    </source>
</evidence>
<protein>
    <submittedName>
        <fullName evidence="5">Type I restriction modification DNA specificity domain protein</fullName>
    </submittedName>
</protein>
<dbReference type="AlphaFoldDB" id="A0A2N8U1X6"/>
<proteinExistence type="inferred from homology"/>
<sequence length="182" mass="20921">MKKVKLKDVLTEIIDFSSKAKYSGRSNITSERYIPTLSALSVHNNFIDYSKCYYVTLNEYKEMTSNRIPKIGDILLTKEAPVGRVAMLDKDNIAIGRRLWLLTGKENILDNNYLLYFLQWNKTQKLLKSISGGSTVKSVNINSFKNIEVNIHSYEEQIKIGHILSLIDKKINLNNKINDKFS</sequence>
<evidence type="ECO:0000256" key="2">
    <source>
        <dbReference type="ARBA" id="ARBA00022747"/>
    </source>
</evidence>
<dbReference type="GO" id="GO:0003677">
    <property type="term" value="F:DNA binding"/>
    <property type="evidence" value="ECO:0007669"/>
    <property type="project" value="UniProtKB-KW"/>
</dbReference>
<gene>
    <name evidence="5" type="ORF">MBOVJF4278_00219</name>
</gene>
<evidence type="ECO:0000256" key="3">
    <source>
        <dbReference type="ARBA" id="ARBA00023125"/>
    </source>
</evidence>
<dbReference type="Gene3D" id="3.90.220.20">
    <property type="entry name" value="DNA methylase specificity domains"/>
    <property type="match status" value="1"/>
</dbReference>
<dbReference type="Proteomes" id="UP000233776">
    <property type="component" value="Chromosome I"/>
</dbReference>
<evidence type="ECO:0000313" key="5">
    <source>
        <dbReference type="EMBL" id="SBO46007.1"/>
    </source>
</evidence>
<comment type="similarity">
    <text evidence="1">Belongs to the type-I restriction system S methylase family.</text>
</comment>
<evidence type="ECO:0000313" key="6">
    <source>
        <dbReference type="Proteomes" id="UP000233776"/>
    </source>
</evidence>
<dbReference type="EMBL" id="LT578453">
    <property type="protein sequence ID" value="SBO46007.1"/>
    <property type="molecule type" value="Genomic_DNA"/>
</dbReference>
<dbReference type="PANTHER" id="PTHR30408">
    <property type="entry name" value="TYPE-1 RESTRICTION ENZYME ECOKI SPECIFICITY PROTEIN"/>
    <property type="match status" value="1"/>
</dbReference>
<dbReference type="InterPro" id="IPR052021">
    <property type="entry name" value="Type-I_RS_S_subunit"/>
</dbReference>
<accession>A0A2N8U1X6</accession>
<keyword evidence="3" id="KW-0238">DNA-binding</keyword>
<evidence type="ECO:0000256" key="1">
    <source>
        <dbReference type="ARBA" id="ARBA00010923"/>
    </source>
</evidence>
<organism evidence="5 6">
    <name type="scientific">Mycoplasmopsis bovis</name>
    <name type="common">Mycoplasma bovis</name>
    <dbReference type="NCBI Taxonomy" id="28903"/>
    <lineage>
        <taxon>Bacteria</taxon>
        <taxon>Bacillati</taxon>
        <taxon>Mycoplasmatota</taxon>
        <taxon>Mycoplasmoidales</taxon>
        <taxon>Metamycoplasmataceae</taxon>
        <taxon>Mycoplasmopsis</taxon>
    </lineage>
</organism>
<dbReference type="InterPro" id="IPR044946">
    <property type="entry name" value="Restrct_endonuc_typeI_TRD_sf"/>
</dbReference>
<name>A0A2N8U1X6_MYCBV</name>
<dbReference type="REBASE" id="228003">
    <property type="entry name" value="S1.Mbo4278ORF218P"/>
</dbReference>
<keyword evidence="2" id="KW-0680">Restriction system</keyword>
<dbReference type="SUPFAM" id="SSF116734">
    <property type="entry name" value="DNA methylase specificity domain"/>
    <property type="match status" value="1"/>
</dbReference>
<dbReference type="Pfam" id="PF01420">
    <property type="entry name" value="Methylase_S"/>
    <property type="match status" value="1"/>
</dbReference>